<evidence type="ECO:0000313" key="13">
    <source>
        <dbReference type="Proteomes" id="UP000620550"/>
    </source>
</evidence>
<dbReference type="InterPro" id="IPR020578">
    <property type="entry name" value="Aminotrans_V_PyrdxlP_BS"/>
</dbReference>
<dbReference type="InterPro" id="IPR016454">
    <property type="entry name" value="Cysteine_dSase"/>
</dbReference>
<dbReference type="PROSITE" id="PS00595">
    <property type="entry name" value="AA_TRANSFER_CLASS_5"/>
    <property type="match status" value="1"/>
</dbReference>
<dbReference type="PANTHER" id="PTHR11601:SF34">
    <property type="entry name" value="CYSTEINE DESULFURASE"/>
    <property type="match status" value="1"/>
</dbReference>
<evidence type="ECO:0000256" key="5">
    <source>
        <dbReference type="ARBA" id="ARBA00022723"/>
    </source>
</evidence>
<dbReference type="PIRSF" id="PIRSF005572">
    <property type="entry name" value="NifS"/>
    <property type="match status" value="1"/>
</dbReference>
<protein>
    <recommendedName>
        <fullName evidence="3">cysteine desulfurase</fullName>
        <ecNumber evidence="3">2.8.1.7</ecNumber>
    </recommendedName>
</protein>
<keyword evidence="5" id="KW-0479">Metal-binding</keyword>
<keyword evidence="13" id="KW-1185">Reference proteome</keyword>
<reference evidence="13" key="1">
    <citation type="journal article" date="2019" name="Int. J. Syst. Evol. Microbiol.">
        <title>The Global Catalogue of Microorganisms (GCM) 10K type strain sequencing project: providing services to taxonomists for standard genome sequencing and annotation.</title>
        <authorList>
            <consortium name="The Broad Institute Genomics Platform"/>
            <consortium name="The Broad Institute Genome Sequencing Center for Infectious Disease"/>
            <person name="Wu L."/>
            <person name="Ma J."/>
        </authorList>
    </citation>
    <scope>NUCLEOTIDE SEQUENCE [LARGE SCALE GENOMIC DNA]</scope>
    <source>
        <strain evidence="13">CGMCC 1.12966</strain>
    </source>
</reference>
<dbReference type="Gene3D" id="3.90.1150.10">
    <property type="entry name" value="Aspartate Aminotransferase, domain 1"/>
    <property type="match status" value="1"/>
</dbReference>
<evidence type="ECO:0000256" key="3">
    <source>
        <dbReference type="ARBA" id="ARBA00012239"/>
    </source>
</evidence>
<dbReference type="EC" id="2.8.1.7" evidence="3"/>
<dbReference type="Proteomes" id="UP000620550">
    <property type="component" value="Unassembled WGS sequence"/>
</dbReference>
<dbReference type="Pfam" id="PF00266">
    <property type="entry name" value="Aminotran_5"/>
    <property type="match status" value="1"/>
</dbReference>
<dbReference type="SUPFAM" id="SSF53383">
    <property type="entry name" value="PLP-dependent transferases"/>
    <property type="match status" value="1"/>
</dbReference>
<dbReference type="InterPro" id="IPR000192">
    <property type="entry name" value="Aminotrans_V_dom"/>
</dbReference>
<dbReference type="InterPro" id="IPR015424">
    <property type="entry name" value="PyrdxlP-dep_Trfase"/>
</dbReference>
<keyword evidence="7" id="KW-0408">Iron</keyword>
<comment type="catalytic activity">
    <reaction evidence="9">
        <text>(sulfur carrier)-H + L-cysteine = (sulfur carrier)-SH + L-alanine</text>
        <dbReference type="Rhea" id="RHEA:43892"/>
        <dbReference type="Rhea" id="RHEA-COMP:14737"/>
        <dbReference type="Rhea" id="RHEA-COMP:14739"/>
        <dbReference type="ChEBI" id="CHEBI:29917"/>
        <dbReference type="ChEBI" id="CHEBI:35235"/>
        <dbReference type="ChEBI" id="CHEBI:57972"/>
        <dbReference type="ChEBI" id="CHEBI:64428"/>
        <dbReference type="EC" id="2.8.1.7"/>
    </reaction>
</comment>
<dbReference type="InterPro" id="IPR015421">
    <property type="entry name" value="PyrdxlP-dep_Trfase_major"/>
</dbReference>
<comment type="similarity">
    <text evidence="2">Belongs to the class-V pyridoxal-phosphate-dependent aminotransferase family. NifS/IscS subfamily.</text>
</comment>
<dbReference type="InterPro" id="IPR015422">
    <property type="entry name" value="PyrdxlP-dep_Trfase_small"/>
</dbReference>
<evidence type="ECO:0000256" key="9">
    <source>
        <dbReference type="ARBA" id="ARBA00050776"/>
    </source>
</evidence>
<evidence type="ECO:0000256" key="4">
    <source>
        <dbReference type="ARBA" id="ARBA00022679"/>
    </source>
</evidence>
<keyword evidence="4" id="KW-0808">Transferase</keyword>
<dbReference type="Gene3D" id="3.40.640.10">
    <property type="entry name" value="Type I PLP-dependent aspartate aminotransferase-like (Major domain)"/>
    <property type="match status" value="1"/>
</dbReference>
<evidence type="ECO:0000256" key="2">
    <source>
        <dbReference type="ARBA" id="ARBA00006490"/>
    </source>
</evidence>
<proteinExistence type="inferred from homology"/>
<dbReference type="RefSeq" id="WP_189625911.1">
    <property type="nucleotide sequence ID" value="NZ_BNAF01000004.1"/>
</dbReference>
<name>A0ABQ3HWQ6_9SPHI</name>
<comment type="cofactor">
    <cofactor evidence="1 10">
        <name>pyridoxal 5'-phosphate</name>
        <dbReference type="ChEBI" id="CHEBI:597326"/>
    </cofactor>
</comment>
<sequence length="390" mass="43140">MSWIYLDNNATSKIDPAVLESMLPYLQESYGNASSVQHRMGREANQAIEVARQQVANKLSCRTNEIFFVSGATEGINMVLRGVAEAYRRKGQHIITCRTEHKAVLSTCAILEKRGVEITYLPVDEHGQIDLQLLEDSIRADTILVSIMAANNESGVIHPVDEIAALCRRKDVLYFCDATQYVGKQDLNLETTPIDILTFSAHKFHGPKGVGILYIRRKSKPIQIPALISGGKQEQGLRGGTLQVANIVGCGKALDIAKQQPHIRNYRDLLEREVLARIPQTFVHGSKAKRLDNTSFIAFRHIKSAELMTSLPDVALSTGSACASGLLDPSHVLKAMQVSDEDAFSSVRFSLSKFTEQSEISSAIDELVHTVEQIRTLSPVWKLFKDGLID</sequence>
<keyword evidence="8" id="KW-0411">Iron-sulfur</keyword>
<evidence type="ECO:0000259" key="11">
    <source>
        <dbReference type="Pfam" id="PF00266"/>
    </source>
</evidence>
<evidence type="ECO:0000256" key="1">
    <source>
        <dbReference type="ARBA" id="ARBA00001933"/>
    </source>
</evidence>
<evidence type="ECO:0000313" key="12">
    <source>
        <dbReference type="EMBL" id="GHE31948.1"/>
    </source>
</evidence>
<comment type="caution">
    <text evidence="12">The sequence shown here is derived from an EMBL/GenBank/DDBJ whole genome shotgun (WGS) entry which is preliminary data.</text>
</comment>
<gene>
    <name evidence="12" type="primary">iscS</name>
    <name evidence="12" type="ORF">GCM10017764_13880</name>
</gene>
<evidence type="ECO:0000256" key="8">
    <source>
        <dbReference type="ARBA" id="ARBA00023014"/>
    </source>
</evidence>
<evidence type="ECO:0000256" key="10">
    <source>
        <dbReference type="RuleBase" id="RU004504"/>
    </source>
</evidence>
<evidence type="ECO:0000256" key="6">
    <source>
        <dbReference type="ARBA" id="ARBA00022898"/>
    </source>
</evidence>
<evidence type="ECO:0000256" key="7">
    <source>
        <dbReference type="ARBA" id="ARBA00023004"/>
    </source>
</evidence>
<accession>A0ABQ3HWQ6</accession>
<feature type="domain" description="Aminotransferase class V" evidence="11">
    <location>
        <begin position="4"/>
        <end position="361"/>
    </location>
</feature>
<organism evidence="12 13">
    <name type="scientific">Sphingobacterium griseoflavum</name>
    <dbReference type="NCBI Taxonomy" id="1474952"/>
    <lineage>
        <taxon>Bacteria</taxon>
        <taxon>Pseudomonadati</taxon>
        <taxon>Bacteroidota</taxon>
        <taxon>Sphingobacteriia</taxon>
        <taxon>Sphingobacteriales</taxon>
        <taxon>Sphingobacteriaceae</taxon>
        <taxon>Sphingobacterium</taxon>
    </lineage>
</organism>
<dbReference type="PANTHER" id="PTHR11601">
    <property type="entry name" value="CYSTEINE DESULFURYLASE FAMILY MEMBER"/>
    <property type="match status" value="1"/>
</dbReference>
<dbReference type="EMBL" id="BNAF01000004">
    <property type="protein sequence ID" value="GHE31948.1"/>
    <property type="molecule type" value="Genomic_DNA"/>
</dbReference>
<keyword evidence="6" id="KW-0663">Pyridoxal phosphate</keyword>